<dbReference type="RefSeq" id="WP_115991675.1">
    <property type="nucleotide sequence ID" value="NZ_QRDY01000002.1"/>
</dbReference>
<name>A0A3D9IT48_9BACL</name>
<feature type="region of interest" description="Disordered" evidence="1">
    <location>
        <begin position="236"/>
        <end position="280"/>
    </location>
</feature>
<proteinExistence type="predicted"/>
<dbReference type="Proteomes" id="UP000256869">
    <property type="component" value="Unassembled WGS sequence"/>
</dbReference>
<evidence type="ECO:0008006" key="5">
    <source>
        <dbReference type="Google" id="ProtNLM"/>
    </source>
</evidence>
<evidence type="ECO:0000256" key="2">
    <source>
        <dbReference type="SAM" id="SignalP"/>
    </source>
</evidence>
<accession>A0A3D9IT48</accession>
<feature type="signal peptide" evidence="2">
    <location>
        <begin position="1"/>
        <end position="24"/>
    </location>
</feature>
<keyword evidence="4" id="KW-1185">Reference proteome</keyword>
<feature type="chain" id="PRO_5017623747" description="LysM domain-containing protein" evidence="2">
    <location>
        <begin position="25"/>
        <end position="280"/>
    </location>
</feature>
<organism evidence="3 4">
    <name type="scientific">Cohnella lupini</name>
    <dbReference type="NCBI Taxonomy" id="1294267"/>
    <lineage>
        <taxon>Bacteria</taxon>
        <taxon>Bacillati</taxon>
        <taxon>Bacillota</taxon>
        <taxon>Bacilli</taxon>
        <taxon>Bacillales</taxon>
        <taxon>Paenibacillaceae</taxon>
        <taxon>Cohnella</taxon>
    </lineage>
</organism>
<evidence type="ECO:0000313" key="4">
    <source>
        <dbReference type="Proteomes" id="UP000256869"/>
    </source>
</evidence>
<gene>
    <name evidence="3" type="ORF">DFP95_102354</name>
</gene>
<keyword evidence="2" id="KW-0732">Signal</keyword>
<sequence length="280" mass="29331">MNNKVRTLGITAALAVMIPLSAYAATTTGSSTDEKKVESAWTAKGAGGLHEDRGAFKRGEGFVSQEVLDVLKLDKDAFEAKIQAGSTLAKIAEEQGVSRENLKSAMTEGFNKKLEEKKQAFADNLDAVIDSDLQAMKHGRGGKGGIHARADFTAVAAVLGVSAEDLKVQLEAGKSLADLAKEKSIDVQKLIDAQAGSITSQINQAVKDGKLTQEQADKRLADVTGIAEKIVNGKGFGFGDERHHEGGHGRGFGGKDHGFGGEKPPKDSVTDAAEPTASSS</sequence>
<protein>
    <recommendedName>
        <fullName evidence="5">LysM domain-containing protein</fullName>
    </recommendedName>
</protein>
<evidence type="ECO:0000313" key="3">
    <source>
        <dbReference type="EMBL" id="RED64932.1"/>
    </source>
</evidence>
<reference evidence="3 4" key="1">
    <citation type="submission" date="2018-07" db="EMBL/GenBank/DDBJ databases">
        <title>Genomic Encyclopedia of Type Strains, Phase III (KMG-III): the genomes of soil and plant-associated and newly described type strains.</title>
        <authorList>
            <person name="Whitman W."/>
        </authorList>
    </citation>
    <scope>NUCLEOTIDE SEQUENCE [LARGE SCALE GENOMIC DNA]</scope>
    <source>
        <strain evidence="3 4">CECT 8236</strain>
    </source>
</reference>
<dbReference type="EMBL" id="QRDY01000002">
    <property type="protein sequence ID" value="RED64932.1"/>
    <property type="molecule type" value="Genomic_DNA"/>
</dbReference>
<dbReference type="AlphaFoldDB" id="A0A3D9IT48"/>
<dbReference type="OrthoDB" id="2376193at2"/>
<comment type="caution">
    <text evidence="3">The sequence shown here is derived from an EMBL/GenBank/DDBJ whole genome shotgun (WGS) entry which is preliminary data.</text>
</comment>
<feature type="compositionally biased region" description="Basic and acidic residues" evidence="1">
    <location>
        <begin position="239"/>
        <end position="269"/>
    </location>
</feature>
<evidence type="ECO:0000256" key="1">
    <source>
        <dbReference type="SAM" id="MobiDB-lite"/>
    </source>
</evidence>